<evidence type="ECO:0000313" key="4">
    <source>
        <dbReference type="WBParaSite" id="ASIM_0001148201-mRNA-1"/>
    </source>
</evidence>
<dbReference type="GO" id="GO:0020037">
    <property type="term" value="F:heme binding"/>
    <property type="evidence" value="ECO:0007669"/>
    <property type="project" value="InterPro"/>
</dbReference>
<dbReference type="WBParaSite" id="ASIM_0001148201-mRNA-1">
    <property type="protein sequence ID" value="ASIM_0001148201-mRNA-1"/>
    <property type="gene ID" value="ASIM_0001148201"/>
</dbReference>
<organism evidence="4">
    <name type="scientific">Anisakis simplex</name>
    <name type="common">Herring worm</name>
    <dbReference type="NCBI Taxonomy" id="6269"/>
    <lineage>
        <taxon>Eukaryota</taxon>
        <taxon>Metazoa</taxon>
        <taxon>Ecdysozoa</taxon>
        <taxon>Nematoda</taxon>
        <taxon>Chromadorea</taxon>
        <taxon>Rhabditida</taxon>
        <taxon>Spirurina</taxon>
        <taxon>Ascaridomorpha</taxon>
        <taxon>Ascaridoidea</taxon>
        <taxon>Anisakidae</taxon>
        <taxon>Anisakis</taxon>
        <taxon>Anisakis simplex complex</taxon>
    </lineage>
</organism>
<keyword evidence="1" id="KW-0503">Monooxygenase</keyword>
<reference evidence="4" key="1">
    <citation type="submission" date="2017-02" db="UniProtKB">
        <authorList>
            <consortium name="WormBaseParasite"/>
        </authorList>
    </citation>
    <scope>IDENTIFICATION</scope>
</reference>
<name>A0A0M3JTV5_ANISI</name>
<dbReference type="GO" id="GO:0016705">
    <property type="term" value="F:oxidoreductase activity, acting on paired donors, with incorporation or reduction of molecular oxygen"/>
    <property type="evidence" value="ECO:0007669"/>
    <property type="project" value="InterPro"/>
</dbReference>
<gene>
    <name evidence="2" type="ORF">ASIM_LOCUS11040</name>
</gene>
<keyword evidence="1" id="KW-0560">Oxidoreductase</keyword>
<dbReference type="GO" id="GO:0004497">
    <property type="term" value="F:monooxygenase activity"/>
    <property type="evidence" value="ECO:0007669"/>
    <property type="project" value="UniProtKB-KW"/>
</dbReference>
<protein>
    <submittedName>
        <fullName evidence="4">Clip domain-containing protein</fullName>
    </submittedName>
</protein>
<dbReference type="GO" id="GO:0005506">
    <property type="term" value="F:iron ion binding"/>
    <property type="evidence" value="ECO:0007669"/>
    <property type="project" value="InterPro"/>
</dbReference>
<reference evidence="2 3" key="2">
    <citation type="submission" date="2018-11" db="EMBL/GenBank/DDBJ databases">
        <authorList>
            <consortium name="Pathogen Informatics"/>
        </authorList>
    </citation>
    <scope>NUCLEOTIDE SEQUENCE [LARGE SCALE GENOMIC DNA]</scope>
</reference>
<evidence type="ECO:0000313" key="2">
    <source>
        <dbReference type="EMBL" id="VDK44223.1"/>
    </source>
</evidence>
<dbReference type="AlphaFoldDB" id="A0A0M3JTV5"/>
<dbReference type="EMBL" id="UYRR01031036">
    <property type="protein sequence ID" value="VDK44223.1"/>
    <property type="molecule type" value="Genomic_DNA"/>
</dbReference>
<dbReference type="SUPFAM" id="SSF48264">
    <property type="entry name" value="Cytochrome P450"/>
    <property type="match status" value="1"/>
</dbReference>
<dbReference type="Proteomes" id="UP000267096">
    <property type="component" value="Unassembled WGS sequence"/>
</dbReference>
<proteinExistence type="predicted"/>
<evidence type="ECO:0000256" key="1">
    <source>
        <dbReference type="ARBA" id="ARBA00023033"/>
    </source>
</evidence>
<dbReference type="InterPro" id="IPR036396">
    <property type="entry name" value="Cyt_P450_sf"/>
</dbReference>
<sequence>MLSQGSAGATFKPPSRFMCSNQGLKFDRLIEDEAERDVRMEDMNNMKYLYPCICETGRISPNVVCCERKITEEIDSAIALIHTD</sequence>
<accession>A0A0M3JTV5</accession>
<keyword evidence="3" id="KW-1185">Reference proteome</keyword>
<evidence type="ECO:0000313" key="3">
    <source>
        <dbReference type="Proteomes" id="UP000267096"/>
    </source>
</evidence>